<sequence length="243" mass="26404">MEASIGKKLLNRAGGVTRISVMGKENISPSDSHDPVRTIRSPLPAGFPRAPLQDITSVLCRQNVTVDDEKSSDSGDMNPLRKRFKCVGGAKVSADKLTCESESHSFDLKLRCLHDCSTSVTKTNMVGHLTMTEVDQTICLEKKPSVVSSEARDDLKTGRIKRLSSESFEARDVDRCDGTSRVGVNEVGSAGGTPLGHQMPNSQRRVVRSVSRKVQNSAEGSAARVGLRSLQEKSKTSSLMKFR</sequence>
<reference evidence="2" key="1">
    <citation type="submission" date="2021-08" db="EMBL/GenBank/DDBJ databases">
        <title>WGS assembly of Ceratopteris richardii.</title>
        <authorList>
            <person name="Marchant D.B."/>
            <person name="Chen G."/>
            <person name="Jenkins J."/>
            <person name="Shu S."/>
            <person name="Leebens-Mack J."/>
            <person name="Grimwood J."/>
            <person name="Schmutz J."/>
            <person name="Soltis P."/>
            <person name="Soltis D."/>
            <person name="Chen Z.-H."/>
        </authorList>
    </citation>
    <scope>NUCLEOTIDE SEQUENCE</scope>
    <source>
        <strain evidence="2">Whitten #5841</strain>
        <tissue evidence="2">Leaf</tissue>
    </source>
</reference>
<dbReference type="Proteomes" id="UP000825935">
    <property type="component" value="Chromosome 15"/>
</dbReference>
<dbReference type="OrthoDB" id="1939633at2759"/>
<accession>A0A8T2T189</accession>
<evidence type="ECO:0000313" key="2">
    <source>
        <dbReference type="EMBL" id="KAH7404185.1"/>
    </source>
</evidence>
<dbReference type="EMBL" id="CM035420">
    <property type="protein sequence ID" value="KAH7404185.1"/>
    <property type="molecule type" value="Genomic_DNA"/>
</dbReference>
<feature type="region of interest" description="Disordered" evidence="1">
    <location>
        <begin position="213"/>
        <end position="243"/>
    </location>
</feature>
<name>A0A8T2T189_CERRI</name>
<evidence type="ECO:0000256" key="1">
    <source>
        <dbReference type="SAM" id="MobiDB-lite"/>
    </source>
</evidence>
<evidence type="ECO:0000313" key="3">
    <source>
        <dbReference type="Proteomes" id="UP000825935"/>
    </source>
</evidence>
<comment type="caution">
    <text evidence="2">The sequence shown here is derived from an EMBL/GenBank/DDBJ whole genome shotgun (WGS) entry which is preliminary data.</text>
</comment>
<dbReference type="AlphaFoldDB" id="A0A8T2T189"/>
<gene>
    <name evidence="2" type="ORF">KP509_15G014100</name>
</gene>
<proteinExistence type="predicted"/>
<organism evidence="2 3">
    <name type="scientific">Ceratopteris richardii</name>
    <name type="common">Triangle waterfern</name>
    <dbReference type="NCBI Taxonomy" id="49495"/>
    <lineage>
        <taxon>Eukaryota</taxon>
        <taxon>Viridiplantae</taxon>
        <taxon>Streptophyta</taxon>
        <taxon>Embryophyta</taxon>
        <taxon>Tracheophyta</taxon>
        <taxon>Polypodiopsida</taxon>
        <taxon>Polypodiidae</taxon>
        <taxon>Polypodiales</taxon>
        <taxon>Pteridineae</taxon>
        <taxon>Pteridaceae</taxon>
        <taxon>Parkerioideae</taxon>
        <taxon>Ceratopteris</taxon>
    </lineage>
</organism>
<protein>
    <submittedName>
        <fullName evidence="2">Uncharacterized protein</fullName>
    </submittedName>
</protein>
<keyword evidence="3" id="KW-1185">Reference proteome</keyword>